<evidence type="ECO:0000313" key="10">
    <source>
        <dbReference type="EMBL" id="JAB98862.1"/>
    </source>
</evidence>
<feature type="region of interest" description="Disordered" evidence="8">
    <location>
        <begin position="447"/>
        <end position="487"/>
    </location>
</feature>
<evidence type="ECO:0000256" key="4">
    <source>
        <dbReference type="ARBA" id="ARBA00023163"/>
    </source>
</evidence>
<dbReference type="SMART" id="SM00338">
    <property type="entry name" value="BRLZ"/>
    <property type="match status" value="1"/>
</dbReference>
<feature type="coiled-coil region" evidence="7">
    <location>
        <begin position="90"/>
        <end position="170"/>
    </location>
</feature>
<keyword evidence="4" id="KW-0804">Transcription</keyword>
<evidence type="ECO:0000259" key="9">
    <source>
        <dbReference type="PROSITE" id="PS50217"/>
    </source>
</evidence>
<dbReference type="CDD" id="cd14691">
    <property type="entry name" value="bZIP_XBP1"/>
    <property type="match status" value="1"/>
</dbReference>
<accession>W8BJD9</accession>
<dbReference type="Pfam" id="PF07716">
    <property type="entry name" value="bZIP_2"/>
    <property type="match status" value="1"/>
</dbReference>
<dbReference type="Gene3D" id="1.20.5.170">
    <property type="match status" value="1"/>
</dbReference>
<keyword evidence="2" id="KW-0805">Transcription regulation</keyword>
<dbReference type="OrthoDB" id="20960at2759"/>
<evidence type="ECO:0000256" key="2">
    <source>
        <dbReference type="ARBA" id="ARBA00023015"/>
    </source>
</evidence>
<evidence type="ECO:0000256" key="7">
    <source>
        <dbReference type="SAM" id="Coils"/>
    </source>
</evidence>
<evidence type="ECO:0000256" key="1">
    <source>
        <dbReference type="ARBA" id="ARBA00022843"/>
    </source>
</evidence>
<name>W8BJD9_CERCA</name>
<protein>
    <recommendedName>
        <fullName evidence="6">X-box-binding protein 1</fullName>
    </recommendedName>
</protein>
<dbReference type="PROSITE" id="PS00036">
    <property type="entry name" value="BZIP_BASIC"/>
    <property type="match status" value="1"/>
</dbReference>
<dbReference type="GO" id="GO:0000981">
    <property type="term" value="F:DNA-binding transcription factor activity, RNA polymerase II-specific"/>
    <property type="evidence" value="ECO:0007669"/>
    <property type="project" value="TreeGrafter"/>
</dbReference>
<keyword evidence="7" id="KW-0175">Coiled coil</keyword>
<dbReference type="PANTHER" id="PTHR46542">
    <property type="entry name" value="X-BOX BINDING PROTEIN 1"/>
    <property type="match status" value="1"/>
</dbReference>
<dbReference type="SUPFAM" id="SSF57959">
    <property type="entry name" value="Leucine zipper domain"/>
    <property type="match status" value="1"/>
</dbReference>
<organism evidence="10">
    <name type="scientific">Ceratitis capitata</name>
    <name type="common">Mediterranean fruit fly</name>
    <name type="synonym">Tephritis capitata</name>
    <dbReference type="NCBI Taxonomy" id="7213"/>
    <lineage>
        <taxon>Eukaryota</taxon>
        <taxon>Metazoa</taxon>
        <taxon>Ecdysozoa</taxon>
        <taxon>Arthropoda</taxon>
        <taxon>Hexapoda</taxon>
        <taxon>Insecta</taxon>
        <taxon>Pterygota</taxon>
        <taxon>Neoptera</taxon>
        <taxon>Endopterygota</taxon>
        <taxon>Diptera</taxon>
        <taxon>Brachycera</taxon>
        <taxon>Muscomorpha</taxon>
        <taxon>Tephritoidea</taxon>
        <taxon>Tephritidae</taxon>
        <taxon>Ceratitis</taxon>
        <taxon>Ceratitis</taxon>
    </lineage>
</organism>
<dbReference type="EMBL" id="GAMC01007693">
    <property type="protein sequence ID" value="JAB98862.1"/>
    <property type="molecule type" value="mRNA"/>
</dbReference>
<sequence>MAATTPAVFITVPKYVAITHNPTMTLPKIRPAPTPTSLQSTNTIGANSDAFIEDGATAPRGKKRRLDHLTWEEKIQRKKLKNRVAAQTSRDRKKARMEDMEHEIEDLTQKTEILQNKCESLQAINESLLEKNHKLDMEVELLRQKLDEVQQKQKKQEEQLASNAAKLKAKNTVETCAGCESILNGSAAGINPNGLSVDRRTTEKEQLSGVTVEDYCTLPTLQDMLLVDEEFDASKLEELAESLLADITADMEAGNGAGNENDAKIAGIAERLSGSMVGTKTECLESGKHTNAQSINLNKRKWPSDDKLQSKLPAAIDELITTNTLPVPSTPITIASATTMPTITTDNEIYSMEEGQLNEEIETSTPPDMLYGTYDAKTNSITIVVDDDAVPVNEAVEEIYCEGVMPQTCDEIKYPTPAASPSQVFLNVVDDSDDDLDFDPIERFLQPKQPLSKSPAPSLHSATSDHGYESIIGSPTSAATEQFDTSAEDFGWPGSFNDLFPSLI</sequence>
<dbReference type="InterPro" id="IPR052470">
    <property type="entry name" value="ER_Stress-Reg_TF"/>
</dbReference>
<dbReference type="PROSITE" id="PS50217">
    <property type="entry name" value="BZIP"/>
    <property type="match status" value="1"/>
</dbReference>
<dbReference type="InterPro" id="IPR046347">
    <property type="entry name" value="bZIP_sf"/>
</dbReference>
<reference evidence="10" key="1">
    <citation type="submission" date="2013-07" db="EMBL/GenBank/DDBJ databases">
        <authorList>
            <person name="Geib S."/>
        </authorList>
    </citation>
    <scope>NUCLEOTIDE SEQUENCE</scope>
</reference>
<proteinExistence type="evidence at transcript level"/>
<evidence type="ECO:0000256" key="3">
    <source>
        <dbReference type="ARBA" id="ARBA00023125"/>
    </source>
</evidence>
<gene>
    <name evidence="10" type="primary">XBP1</name>
</gene>
<dbReference type="PANTHER" id="PTHR46542:SF1">
    <property type="entry name" value="X-BOX BINDING PROTEIN 1"/>
    <property type="match status" value="1"/>
</dbReference>
<reference evidence="10" key="2">
    <citation type="journal article" date="2014" name="BMC Genomics">
        <title>A genomic perspective to assessing quality of mass-reared SIT flies used in Mediterranean fruit fly (Ceratitis capitata) eradication in California.</title>
        <authorList>
            <person name="Calla B."/>
            <person name="Hall B."/>
            <person name="Hou S."/>
            <person name="Geib S.M."/>
        </authorList>
    </citation>
    <scope>NUCLEOTIDE SEQUENCE</scope>
</reference>
<evidence type="ECO:0000256" key="8">
    <source>
        <dbReference type="SAM" id="MobiDB-lite"/>
    </source>
</evidence>
<keyword evidence="1" id="KW-0832">Ubl conjugation</keyword>
<dbReference type="InterPro" id="IPR004827">
    <property type="entry name" value="bZIP"/>
</dbReference>
<evidence type="ECO:0000256" key="6">
    <source>
        <dbReference type="ARBA" id="ARBA00040165"/>
    </source>
</evidence>
<keyword evidence="5" id="KW-0539">Nucleus</keyword>
<evidence type="ECO:0000256" key="5">
    <source>
        <dbReference type="ARBA" id="ARBA00023242"/>
    </source>
</evidence>
<dbReference type="GO" id="GO:0005634">
    <property type="term" value="C:nucleus"/>
    <property type="evidence" value="ECO:0007669"/>
    <property type="project" value="TreeGrafter"/>
</dbReference>
<feature type="domain" description="BZIP" evidence="9">
    <location>
        <begin position="72"/>
        <end position="135"/>
    </location>
</feature>
<keyword evidence="3" id="KW-0238">DNA-binding</keyword>
<feature type="compositionally biased region" description="Polar residues" evidence="8">
    <location>
        <begin position="473"/>
        <end position="485"/>
    </location>
</feature>
<dbReference type="AlphaFoldDB" id="W8BJD9"/>
<dbReference type="GO" id="GO:0000977">
    <property type="term" value="F:RNA polymerase II transcription regulatory region sequence-specific DNA binding"/>
    <property type="evidence" value="ECO:0007669"/>
    <property type="project" value="TreeGrafter"/>
</dbReference>